<dbReference type="AlphaFoldDB" id="A0A939HRR4"/>
<proteinExistence type="predicted"/>
<evidence type="ECO:0008006" key="3">
    <source>
        <dbReference type="Google" id="ProtNLM"/>
    </source>
</evidence>
<dbReference type="RefSeq" id="WP_207847519.1">
    <property type="nucleotide sequence ID" value="NZ_JAFVMH010000015.1"/>
</dbReference>
<keyword evidence="2" id="KW-1185">Reference proteome</keyword>
<gene>
    <name evidence="1" type="ORF">J2D77_16175</name>
</gene>
<organism evidence="1 2">
    <name type="scientific">Acetobacter garciniae</name>
    <dbReference type="NCBI Taxonomy" id="2817435"/>
    <lineage>
        <taxon>Bacteria</taxon>
        <taxon>Pseudomonadati</taxon>
        <taxon>Pseudomonadota</taxon>
        <taxon>Alphaproteobacteria</taxon>
        <taxon>Acetobacterales</taxon>
        <taxon>Acetobacteraceae</taxon>
        <taxon>Acetobacter</taxon>
    </lineage>
</organism>
<accession>A0A939HRR4</accession>
<sequence>MSARSIVANPMQVKAIVHARIKTDKIDAGILAQLQASDFLPRVWVPDAATERLCRLVARRN</sequence>
<evidence type="ECO:0000313" key="2">
    <source>
        <dbReference type="Proteomes" id="UP000664073"/>
    </source>
</evidence>
<dbReference type="EMBL" id="JAFVMH010000015">
    <property type="protein sequence ID" value="MBO1326686.1"/>
    <property type="molecule type" value="Genomic_DNA"/>
</dbReference>
<comment type="caution">
    <text evidence="1">The sequence shown here is derived from an EMBL/GenBank/DDBJ whole genome shotgun (WGS) entry which is preliminary data.</text>
</comment>
<evidence type="ECO:0000313" key="1">
    <source>
        <dbReference type="EMBL" id="MBO1326686.1"/>
    </source>
</evidence>
<name>A0A939HRR4_9PROT</name>
<protein>
    <recommendedName>
        <fullName evidence="3">Transposase</fullName>
    </recommendedName>
</protein>
<dbReference type="Proteomes" id="UP000664073">
    <property type="component" value="Unassembled WGS sequence"/>
</dbReference>
<reference evidence="1" key="1">
    <citation type="submission" date="2021-03" db="EMBL/GenBank/DDBJ databases">
        <title>The complete genome sequence of Acetobacter sp. TBRC 12339.</title>
        <authorList>
            <person name="Charoenyingcharoen P."/>
            <person name="Yukphan P."/>
        </authorList>
    </citation>
    <scope>NUCLEOTIDE SEQUENCE</scope>
    <source>
        <strain evidence="1">TBRC 12339</strain>
    </source>
</reference>